<evidence type="ECO:0000256" key="1">
    <source>
        <dbReference type="SAM" id="MobiDB-lite"/>
    </source>
</evidence>
<name>A0ABR5HWN4_STRLW</name>
<dbReference type="EMBL" id="LFEH01000068">
    <property type="protein sequence ID" value="KMS77895.1"/>
    <property type="molecule type" value="Genomic_DNA"/>
</dbReference>
<feature type="region of interest" description="Disordered" evidence="1">
    <location>
        <begin position="1"/>
        <end position="32"/>
    </location>
</feature>
<evidence type="ECO:0000313" key="3">
    <source>
        <dbReference type="Proteomes" id="UP000037274"/>
    </source>
</evidence>
<comment type="caution">
    <text evidence="2">The sequence shown here is derived from an EMBL/GenBank/DDBJ whole genome shotgun (WGS) entry which is preliminary data.</text>
</comment>
<keyword evidence="3" id="KW-1185">Reference proteome</keyword>
<accession>A0ABR5HWN4</accession>
<evidence type="ECO:0008006" key="4">
    <source>
        <dbReference type="Google" id="ProtNLM"/>
    </source>
</evidence>
<dbReference type="Proteomes" id="UP000037274">
    <property type="component" value="Unassembled WGS sequence"/>
</dbReference>
<proteinExistence type="predicted"/>
<feature type="region of interest" description="Disordered" evidence="1">
    <location>
        <begin position="313"/>
        <end position="346"/>
    </location>
</feature>
<protein>
    <recommendedName>
        <fullName evidence="4">PE-PGRS family protein</fullName>
    </recommendedName>
</protein>
<sequence length="346" mass="38833">MEQDDHPGQPGPPEWFRQQPRHPAGPRTEADPVRTVWQLPRFPLGSRRFTGRIDHALVCVTRKGTYETFPPPDRPTSVRRYIALYEVDTGPHAFHADVALPSLVDSFEFEATADITWRVDHPARFVRSQERDVPGLLTRELLPLMRDAGRRHPIEASAEAERAVQQAVDDATWLGRDQGLRVTAVVRLRRDAAERFHQARLRSARHAAEAAGPEHEADRLRETFEAQRRAEQIEFYEATLARGGTAALALHLAAHPDETRLVLEHLQAGQNKLLDTQMVLIDQALGSKRLEDYQLEEPHQLIVERLKTILRTTTASEPADPPYPELAGQPPTAGSAPPQDGPESCP</sequence>
<gene>
    <name evidence="2" type="ORF">ACH49_18795</name>
</gene>
<reference evidence="2 3" key="1">
    <citation type="submission" date="2015-06" db="EMBL/GenBank/DDBJ databases">
        <title>Draft genome sequence of Streptomyces leeuwenhoekii C58, which produces the novel lasso peptide, chaxapeptin.</title>
        <authorList>
            <person name="Yi Y."/>
            <person name="Hai D."/>
            <person name="Jaspars M."/>
            <person name="Sheng H."/>
            <person name="Rateb M.E."/>
            <person name="Bull A."/>
            <person name="Goodfellow M."/>
            <person name="Asenjo J.A."/>
            <person name="Ebel R."/>
        </authorList>
    </citation>
    <scope>NUCLEOTIDE SEQUENCE [LARGE SCALE GENOMIC DNA]</scope>
    <source>
        <strain evidence="2 3">C58</strain>
    </source>
</reference>
<evidence type="ECO:0000313" key="2">
    <source>
        <dbReference type="EMBL" id="KMS77895.1"/>
    </source>
</evidence>
<organism evidence="2 3">
    <name type="scientific">Streptomyces leeuwenhoekii</name>
    <dbReference type="NCBI Taxonomy" id="1437453"/>
    <lineage>
        <taxon>Bacteria</taxon>
        <taxon>Bacillati</taxon>
        <taxon>Actinomycetota</taxon>
        <taxon>Actinomycetes</taxon>
        <taxon>Kitasatosporales</taxon>
        <taxon>Streptomycetaceae</taxon>
        <taxon>Streptomyces</taxon>
    </lineage>
</organism>